<dbReference type="STRING" id="1913577.LPB144_04865"/>
<dbReference type="Proteomes" id="UP000182510">
    <property type="component" value="Chromosome"/>
</dbReference>
<sequence>MNFTFGFTQHYKTDELAKEQISKLKSFTGNWEGSGWKMEPDGSRYDFTQTEKISFKLDSTSLLIQGKGLRKEEVIHNAMAVVTYNSTTGDYDFHSFLQNGRKGEFPARLINNKFYWYPDQQTRYIIEINEEGHWFEVGEFRQNDEWKQFFEMTLQKK</sequence>
<name>A0A1L3J3T0_9FLAO</name>
<reference evidence="1 2" key="1">
    <citation type="submission" date="2016-11" db="EMBL/GenBank/DDBJ databases">
        <title>Gramella sp. LPB0144 isolated from marine environment.</title>
        <authorList>
            <person name="Kim E."/>
            <person name="Yi H."/>
        </authorList>
    </citation>
    <scope>NUCLEOTIDE SEQUENCE [LARGE SCALE GENOMIC DNA]</scope>
    <source>
        <strain evidence="1 2">LPB0144</strain>
    </source>
</reference>
<proteinExistence type="predicted"/>
<gene>
    <name evidence="1" type="ORF">LPB144_04865</name>
</gene>
<accession>A0A1L3J3T0</accession>
<dbReference type="KEGG" id="grl:LPB144_04865"/>
<keyword evidence="2" id="KW-1185">Reference proteome</keyword>
<dbReference type="EMBL" id="CP018153">
    <property type="protein sequence ID" value="APG59787.1"/>
    <property type="molecule type" value="Genomic_DNA"/>
</dbReference>
<evidence type="ECO:0008006" key="3">
    <source>
        <dbReference type="Google" id="ProtNLM"/>
    </source>
</evidence>
<evidence type="ECO:0000313" key="1">
    <source>
        <dbReference type="EMBL" id="APG59787.1"/>
    </source>
</evidence>
<protein>
    <recommendedName>
        <fullName evidence="3">DUF1579 domain-containing protein</fullName>
    </recommendedName>
</protein>
<evidence type="ECO:0000313" key="2">
    <source>
        <dbReference type="Proteomes" id="UP000182510"/>
    </source>
</evidence>
<dbReference type="AlphaFoldDB" id="A0A1L3J3T0"/>
<organism evidence="1 2">
    <name type="scientific">Christiangramia salexigens</name>
    <dbReference type="NCBI Taxonomy" id="1913577"/>
    <lineage>
        <taxon>Bacteria</taxon>
        <taxon>Pseudomonadati</taxon>
        <taxon>Bacteroidota</taxon>
        <taxon>Flavobacteriia</taxon>
        <taxon>Flavobacteriales</taxon>
        <taxon>Flavobacteriaceae</taxon>
        <taxon>Christiangramia</taxon>
    </lineage>
</organism>